<protein>
    <submittedName>
        <fullName evidence="1">Uncharacterized protein</fullName>
    </submittedName>
</protein>
<gene>
    <name evidence="1" type="ORF">A134_23160</name>
</gene>
<sequence length="405" mass="45186">MTKEVIHIDGRVVDACSEEGKAALAEWESDFSEEAKATDLFAEFAEVRSQEVVIPKSATPHPFYEAGTGTSSDPWYIATDEQFAQYAKETDVKYARLAADISMYRYPDRITFTDKNLIGNGRRITNCNVYLQRGSGWSWIHFHDSRWYANGSKTGLQPTNMFFTGLMNPDGGKAFEVNRTTFKNNLVDCVDEAKFITNVYTGGSNDMAGTVLLNGKNCSLKSARDLRNDPDKYLREKHTGLSLSIWKFDPDGLPITMVRKDLPNLDKQVVEGKTFVLGEPASRIVSAFSEPTGILIKQEVSDEVTGEFSLNVAPHTGTLMVTVIDDYGRDFAREYDYEVGDIIHPNTPDGYRYRCTTAGMSADEPPQEPWGGDVVVSGDAEFKGEVIAYPEISAHMKSEYKKWTG</sequence>
<dbReference type="EMBL" id="CP016231">
    <property type="protein sequence ID" value="ANP79316.1"/>
    <property type="molecule type" value="Genomic_DNA"/>
</dbReference>
<dbReference type="AlphaFoldDB" id="A0A1B1C3B6"/>
<accession>A0A1B1C3B6</accession>
<evidence type="ECO:0000313" key="1">
    <source>
        <dbReference type="EMBL" id="ANP79316.1"/>
    </source>
</evidence>
<reference evidence="1" key="1">
    <citation type="journal article" date="2012" name="Science">
        <title>Ecological populations of bacteria act as socially cohesive units of antibiotic production and resistance.</title>
        <authorList>
            <person name="Cordero O.X."/>
            <person name="Wildschutte H."/>
            <person name="Kirkup B."/>
            <person name="Proehl S."/>
            <person name="Ngo L."/>
            <person name="Hussain F."/>
            <person name="Le Roux F."/>
            <person name="Mincer T."/>
            <person name="Polz M.F."/>
        </authorList>
    </citation>
    <scope>NUCLEOTIDE SEQUENCE</scope>
    <source>
        <strain evidence="1">9CS106</strain>
    </source>
</reference>
<reference evidence="1" key="2">
    <citation type="submission" date="2016-06" db="EMBL/GenBank/DDBJ databases">
        <title>Adaptive Radiation by Waves of Gene Transfer Leads to Fine-Scale Resource Partitioning in Marine Microbes.</title>
        <authorList>
            <person name="Hehemann J.-H."/>
            <person name="Arevalo P."/>
            <person name="Datta M.S."/>
            <person name="Yu X."/>
            <person name="Corzett C.H."/>
            <person name="Henschel A."/>
            <person name="Preheim S.P."/>
            <person name="Timberlake S."/>
            <person name="Alm E.J."/>
            <person name="Polz M.F."/>
        </authorList>
    </citation>
    <scope>NUCLEOTIDE SEQUENCE</scope>
    <source>
        <strain evidence="1">9CS106</strain>
    </source>
</reference>
<proteinExistence type="predicted"/>
<organism evidence="1">
    <name type="scientific">Vibrio crassostreae 9CS106</name>
    <dbReference type="NCBI Taxonomy" id="1191300"/>
    <lineage>
        <taxon>Bacteria</taxon>
        <taxon>Pseudomonadati</taxon>
        <taxon>Pseudomonadota</taxon>
        <taxon>Gammaproteobacteria</taxon>
        <taxon>Vibrionales</taxon>
        <taxon>Vibrionaceae</taxon>
        <taxon>Vibrio</taxon>
    </lineage>
</organism>
<name>A0A1B1C3B6_9VIBR</name>